<dbReference type="Pfam" id="PF13639">
    <property type="entry name" value="zf-RING_2"/>
    <property type="match status" value="1"/>
</dbReference>
<feature type="domain" description="RING-type" evidence="7">
    <location>
        <begin position="31"/>
        <end position="72"/>
    </location>
</feature>
<dbReference type="PANTHER" id="PTHR15710">
    <property type="entry name" value="E3 UBIQUITIN-PROTEIN LIGASE PRAJA"/>
    <property type="match status" value="1"/>
</dbReference>
<evidence type="ECO:0000256" key="1">
    <source>
        <dbReference type="ARBA" id="ARBA00000900"/>
    </source>
</evidence>
<comment type="catalytic activity">
    <reaction evidence="1">
        <text>S-ubiquitinyl-[E2 ubiquitin-conjugating enzyme]-L-cysteine + [acceptor protein]-L-lysine = [E2 ubiquitin-conjugating enzyme]-L-cysteine + N(6)-ubiquitinyl-[acceptor protein]-L-lysine.</text>
        <dbReference type="EC" id="2.3.2.27"/>
    </reaction>
</comment>
<evidence type="ECO:0000313" key="8">
    <source>
        <dbReference type="EMBL" id="GAA0139803.1"/>
    </source>
</evidence>
<dbReference type="SUPFAM" id="SSF57850">
    <property type="entry name" value="RING/U-box"/>
    <property type="match status" value="1"/>
</dbReference>
<keyword evidence="5" id="KW-0862">Zinc</keyword>
<dbReference type="EMBL" id="BAABME010000121">
    <property type="protein sequence ID" value="GAA0139803.1"/>
    <property type="molecule type" value="Genomic_DNA"/>
</dbReference>
<dbReference type="GO" id="GO:0005737">
    <property type="term" value="C:cytoplasm"/>
    <property type="evidence" value="ECO:0007669"/>
    <property type="project" value="TreeGrafter"/>
</dbReference>
<evidence type="ECO:0000259" key="7">
    <source>
        <dbReference type="PROSITE" id="PS50089"/>
    </source>
</evidence>
<dbReference type="Gene3D" id="3.30.40.10">
    <property type="entry name" value="Zinc/RING finger domain, C3HC4 (zinc finger)"/>
    <property type="match status" value="1"/>
</dbReference>
<sequence length="172" mass="19688">MPGPPPTPQTVIESLPNVTITPTHLSNDPDCPVCKDEFEIGVEVKELPCKHFYHNDSIVPWLHILNTCPVCQTVVQGLTNSEDHDNHAGNLHDEEENDLRWNWIQHMLSLWPFNHLSNFIFRLLNYSHNISSASSHEEIDIHSVELGCNKQIARNGEWGEAFVHEGGVHWRF</sequence>
<dbReference type="GO" id="GO:0016567">
    <property type="term" value="P:protein ubiquitination"/>
    <property type="evidence" value="ECO:0007669"/>
    <property type="project" value="TreeGrafter"/>
</dbReference>
<keyword evidence="9" id="KW-1185">Reference proteome</keyword>
<proteinExistence type="predicted"/>
<comment type="caution">
    <text evidence="8">The sequence shown here is derived from an EMBL/GenBank/DDBJ whole genome shotgun (WGS) entry which is preliminary data.</text>
</comment>
<evidence type="ECO:0000256" key="3">
    <source>
        <dbReference type="ARBA" id="ARBA00022723"/>
    </source>
</evidence>
<dbReference type="AlphaFoldDB" id="A0AAV3NPX4"/>
<evidence type="ECO:0000313" key="9">
    <source>
        <dbReference type="Proteomes" id="UP001454036"/>
    </source>
</evidence>
<dbReference type="InterPro" id="IPR013083">
    <property type="entry name" value="Znf_RING/FYVE/PHD"/>
</dbReference>
<dbReference type="GO" id="GO:0061630">
    <property type="term" value="F:ubiquitin protein ligase activity"/>
    <property type="evidence" value="ECO:0007669"/>
    <property type="project" value="UniProtKB-EC"/>
</dbReference>
<reference evidence="8 9" key="1">
    <citation type="submission" date="2024-01" db="EMBL/GenBank/DDBJ databases">
        <title>The complete chloroplast genome sequence of Lithospermum erythrorhizon: insights into the phylogenetic relationship among Boraginaceae species and the maternal lineages of purple gromwells.</title>
        <authorList>
            <person name="Okada T."/>
            <person name="Watanabe K."/>
        </authorList>
    </citation>
    <scope>NUCLEOTIDE SEQUENCE [LARGE SCALE GENOMIC DNA]</scope>
</reference>
<dbReference type="InterPro" id="IPR001841">
    <property type="entry name" value="Znf_RING"/>
</dbReference>
<dbReference type="PROSITE" id="PS50089">
    <property type="entry name" value="ZF_RING_2"/>
    <property type="match status" value="1"/>
</dbReference>
<dbReference type="GO" id="GO:0008270">
    <property type="term" value="F:zinc ion binding"/>
    <property type="evidence" value="ECO:0007669"/>
    <property type="project" value="UniProtKB-KW"/>
</dbReference>
<accession>A0AAV3NPX4</accession>
<evidence type="ECO:0000256" key="4">
    <source>
        <dbReference type="ARBA" id="ARBA00022771"/>
    </source>
</evidence>
<evidence type="ECO:0000256" key="5">
    <source>
        <dbReference type="ARBA" id="ARBA00022833"/>
    </source>
</evidence>
<gene>
    <name evidence="8" type="ORF">LIER_01276</name>
</gene>
<name>A0AAV3NPX4_LITER</name>
<dbReference type="EC" id="2.3.2.27" evidence="2"/>
<keyword evidence="3" id="KW-0479">Metal-binding</keyword>
<dbReference type="PANTHER" id="PTHR15710:SF116">
    <property type="entry name" value="RING_U-BOX SUPERFAMILY PROTEIN"/>
    <property type="match status" value="1"/>
</dbReference>
<dbReference type="Proteomes" id="UP001454036">
    <property type="component" value="Unassembled WGS sequence"/>
</dbReference>
<dbReference type="SMART" id="SM00184">
    <property type="entry name" value="RING"/>
    <property type="match status" value="1"/>
</dbReference>
<evidence type="ECO:0000256" key="2">
    <source>
        <dbReference type="ARBA" id="ARBA00012483"/>
    </source>
</evidence>
<keyword evidence="4 6" id="KW-0863">Zinc-finger</keyword>
<organism evidence="8 9">
    <name type="scientific">Lithospermum erythrorhizon</name>
    <name type="common">Purple gromwell</name>
    <name type="synonym">Lithospermum officinale var. erythrorhizon</name>
    <dbReference type="NCBI Taxonomy" id="34254"/>
    <lineage>
        <taxon>Eukaryota</taxon>
        <taxon>Viridiplantae</taxon>
        <taxon>Streptophyta</taxon>
        <taxon>Embryophyta</taxon>
        <taxon>Tracheophyta</taxon>
        <taxon>Spermatophyta</taxon>
        <taxon>Magnoliopsida</taxon>
        <taxon>eudicotyledons</taxon>
        <taxon>Gunneridae</taxon>
        <taxon>Pentapetalae</taxon>
        <taxon>asterids</taxon>
        <taxon>lamiids</taxon>
        <taxon>Boraginales</taxon>
        <taxon>Boraginaceae</taxon>
        <taxon>Boraginoideae</taxon>
        <taxon>Lithospermeae</taxon>
        <taxon>Lithospermum</taxon>
    </lineage>
</organism>
<protein>
    <recommendedName>
        <fullName evidence="2">RING-type E3 ubiquitin transferase</fullName>
        <ecNumber evidence="2">2.3.2.27</ecNumber>
    </recommendedName>
</protein>
<evidence type="ECO:0000256" key="6">
    <source>
        <dbReference type="PROSITE-ProRule" id="PRU00175"/>
    </source>
</evidence>